<protein>
    <submittedName>
        <fullName evidence="3">Uncharacterized protein</fullName>
    </submittedName>
</protein>
<keyword evidence="1" id="KW-0175">Coiled coil</keyword>
<comment type="caution">
    <text evidence="3">The sequence shown here is derived from an EMBL/GenBank/DDBJ whole genome shotgun (WGS) entry which is preliminary data.</text>
</comment>
<evidence type="ECO:0000313" key="3">
    <source>
        <dbReference type="EMBL" id="KAK2079956.1"/>
    </source>
</evidence>
<feature type="coiled-coil region" evidence="1">
    <location>
        <begin position="109"/>
        <end position="154"/>
    </location>
</feature>
<name>A0AAD9IK62_PROWI</name>
<feature type="transmembrane region" description="Helical" evidence="2">
    <location>
        <begin position="78"/>
        <end position="96"/>
    </location>
</feature>
<keyword evidence="4" id="KW-1185">Reference proteome</keyword>
<keyword evidence="2" id="KW-0812">Transmembrane</keyword>
<feature type="transmembrane region" description="Helical" evidence="2">
    <location>
        <begin position="48"/>
        <end position="71"/>
    </location>
</feature>
<dbReference type="Proteomes" id="UP001255856">
    <property type="component" value="Unassembled WGS sequence"/>
</dbReference>
<sequence length="408" mass="46066">MEFVVPSRAQGRYRNKAQFARLVGLHAVEVVAGPVLALASTFQPEKELVIYALALGALLSLLGVLGIWSVINSGTRISAAHFTLGLLWLTLAWSTLSRVSRTVHVDCTMATLELQQERLELELFEAMQQRHTLVDTLRLRMAALDRSLDQLNRDASVLSGPEGLEKLKREHMVNMWRFADTYEVDRELRRVKEHAMQVLYQLIRHKDEEGGKLSALQQRVRGELTLEDQRLFEEHLKSLFASTEEAVRRLHAHEERKRRKIEEKLGSTDTPLTHAEAMQLLTGLDPGGAVPASVSALQQARMKEPAIAGALKRQDTELYDTEHIVQDVEETRRAWQKKWEGELASPNLFARTAGYIERLPARCHAESGAGKRLMRLLSATLVLHLGCLYLGLGQLRREASMRLPSRLA</sequence>
<evidence type="ECO:0000313" key="4">
    <source>
        <dbReference type="Proteomes" id="UP001255856"/>
    </source>
</evidence>
<keyword evidence="2" id="KW-1133">Transmembrane helix</keyword>
<reference evidence="3" key="1">
    <citation type="submission" date="2021-01" db="EMBL/GenBank/DDBJ databases">
        <authorList>
            <person name="Eckstrom K.M.E."/>
        </authorList>
    </citation>
    <scope>NUCLEOTIDE SEQUENCE</scope>
    <source>
        <strain evidence="3">UVCC 0001</strain>
    </source>
</reference>
<accession>A0AAD9IK62</accession>
<gene>
    <name evidence="3" type="ORF">QBZ16_002351</name>
</gene>
<organism evidence="3 4">
    <name type="scientific">Prototheca wickerhamii</name>
    <dbReference type="NCBI Taxonomy" id="3111"/>
    <lineage>
        <taxon>Eukaryota</taxon>
        <taxon>Viridiplantae</taxon>
        <taxon>Chlorophyta</taxon>
        <taxon>core chlorophytes</taxon>
        <taxon>Trebouxiophyceae</taxon>
        <taxon>Chlorellales</taxon>
        <taxon>Chlorellaceae</taxon>
        <taxon>Prototheca</taxon>
    </lineage>
</organism>
<keyword evidence="2" id="KW-0472">Membrane</keyword>
<proteinExistence type="predicted"/>
<dbReference type="AlphaFoldDB" id="A0AAD9IK62"/>
<dbReference type="EMBL" id="JASFZW010000002">
    <property type="protein sequence ID" value="KAK2079956.1"/>
    <property type="molecule type" value="Genomic_DNA"/>
</dbReference>
<evidence type="ECO:0000256" key="2">
    <source>
        <dbReference type="SAM" id="Phobius"/>
    </source>
</evidence>
<feature type="transmembrane region" description="Helical" evidence="2">
    <location>
        <begin position="22"/>
        <end position="42"/>
    </location>
</feature>
<evidence type="ECO:0000256" key="1">
    <source>
        <dbReference type="SAM" id="Coils"/>
    </source>
</evidence>